<organism evidence="2 3">
    <name type="scientific">Cynoglossus semilaevis</name>
    <name type="common">Tongue sole</name>
    <dbReference type="NCBI Taxonomy" id="244447"/>
    <lineage>
        <taxon>Eukaryota</taxon>
        <taxon>Metazoa</taxon>
        <taxon>Chordata</taxon>
        <taxon>Craniata</taxon>
        <taxon>Vertebrata</taxon>
        <taxon>Euteleostomi</taxon>
        <taxon>Actinopterygii</taxon>
        <taxon>Neopterygii</taxon>
        <taxon>Teleostei</taxon>
        <taxon>Neoteleostei</taxon>
        <taxon>Acanthomorphata</taxon>
        <taxon>Carangaria</taxon>
        <taxon>Pleuronectiformes</taxon>
        <taxon>Pleuronectoidei</taxon>
        <taxon>Cynoglossidae</taxon>
        <taxon>Cynoglossinae</taxon>
        <taxon>Cynoglossus</taxon>
    </lineage>
</organism>
<reference evidence="2" key="3">
    <citation type="submission" date="2025-09" db="UniProtKB">
        <authorList>
            <consortium name="Ensembl"/>
        </authorList>
    </citation>
    <scope>IDENTIFICATION</scope>
</reference>
<feature type="region of interest" description="Disordered" evidence="1">
    <location>
        <begin position="265"/>
        <end position="296"/>
    </location>
</feature>
<dbReference type="OMA" id="FQEEVMM"/>
<dbReference type="Gene3D" id="6.20.250.70">
    <property type="match status" value="1"/>
</dbReference>
<dbReference type="STRING" id="244447.ENSCSEP00000009212"/>
<feature type="compositionally biased region" description="Basic residues" evidence="1">
    <location>
        <begin position="277"/>
        <end position="286"/>
    </location>
</feature>
<dbReference type="GeneID" id="103377880"/>
<feature type="compositionally biased region" description="Basic and acidic residues" evidence="1">
    <location>
        <begin position="217"/>
        <end position="231"/>
    </location>
</feature>
<accession>A0A3P8V3Q3</accession>
<dbReference type="Proteomes" id="UP000265120">
    <property type="component" value="Chromosome 4"/>
</dbReference>
<dbReference type="GeneTree" id="ENSGT00450000040362"/>
<dbReference type="AlphaFoldDB" id="A0A3P8V3Q3"/>
<evidence type="ECO:0000256" key="1">
    <source>
        <dbReference type="SAM" id="MobiDB-lite"/>
    </source>
</evidence>
<dbReference type="InterPro" id="IPR013240">
    <property type="entry name" value="DNA-dir_RNA_pol1_su_RPA34"/>
</dbReference>
<dbReference type="PANTHER" id="PTHR15484:SF8">
    <property type="entry name" value="DNA-DIRECTED RNA POLYMERASE I SUBUNIT RPA34"/>
    <property type="match status" value="1"/>
</dbReference>
<keyword evidence="3" id="KW-1185">Reference proteome</keyword>
<evidence type="ECO:0000313" key="2">
    <source>
        <dbReference type="Ensembl" id="ENSCSEP00000009212.1"/>
    </source>
</evidence>
<dbReference type="Ensembl" id="ENSCSET00000009321.1">
    <property type="protein sequence ID" value="ENSCSEP00000009212.1"/>
    <property type="gene ID" value="ENSCSEG00000005914.1"/>
</dbReference>
<dbReference type="InParanoid" id="A0A3P8V3Q3"/>
<reference evidence="2" key="2">
    <citation type="submission" date="2025-08" db="UniProtKB">
        <authorList>
            <consortium name="Ensembl"/>
        </authorList>
    </citation>
    <scope>IDENTIFICATION</scope>
</reference>
<dbReference type="CTD" id="10849"/>
<dbReference type="Pfam" id="PF08208">
    <property type="entry name" value="RNA_polI_A34"/>
    <property type="match status" value="1"/>
</dbReference>
<reference evidence="2 3" key="1">
    <citation type="journal article" date="2014" name="Nat. Genet.">
        <title>Whole-genome sequence of a flatfish provides insights into ZW sex chromosome evolution and adaptation to a benthic lifestyle.</title>
        <authorList>
            <person name="Chen S."/>
            <person name="Zhang G."/>
            <person name="Shao C."/>
            <person name="Huang Q."/>
            <person name="Liu G."/>
            <person name="Zhang P."/>
            <person name="Song W."/>
            <person name="An N."/>
            <person name="Chalopin D."/>
            <person name="Volff J.N."/>
            <person name="Hong Y."/>
            <person name="Li Q."/>
            <person name="Sha Z."/>
            <person name="Zhou H."/>
            <person name="Xie M."/>
            <person name="Yu Q."/>
            <person name="Liu Y."/>
            <person name="Xiang H."/>
            <person name="Wang N."/>
            <person name="Wu K."/>
            <person name="Yang C."/>
            <person name="Zhou Q."/>
            <person name="Liao X."/>
            <person name="Yang L."/>
            <person name="Hu Q."/>
            <person name="Zhang J."/>
            <person name="Meng L."/>
            <person name="Jin L."/>
            <person name="Tian Y."/>
            <person name="Lian J."/>
            <person name="Yang J."/>
            <person name="Miao G."/>
            <person name="Liu S."/>
            <person name="Liang Z."/>
            <person name="Yan F."/>
            <person name="Li Y."/>
            <person name="Sun B."/>
            <person name="Zhang H."/>
            <person name="Zhang J."/>
            <person name="Zhu Y."/>
            <person name="Du M."/>
            <person name="Zhao Y."/>
            <person name="Schartl M."/>
            <person name="Tang Q."/>
            <person name="Wang J."/>
        </authorList>
    </citation>
    <scope>NUCLEOTIDE SEQUENCE</scope>
</reference>
<evidence type="ECO:0000313" key="3">
    <source>
        <dbReference type="Proteomes" id="UP000265120"/>
    </source>
</evidence>
<feature type="region of interest" description="Disordered" evidence="1">
    <location>
        <begin position="217"/>
        <end position="241"/>
    </location>
</feature>
<feature type="region of interest" description="Disordered" evidence="1">
    <location>
        <begin position="315"/>
        <end position="336"/>
    </location>
</feature>
<dbReference type="KEGG" id="csem:103377880"/>
<dbReference type="PANTHER" id="PTHR15484">
    <property type="entry name" value="DNA-DIRECTED RNA POLYMERASE I SUBUNIT RPA34"/>
    <property type="match status" value="1"/>
</dbReference>
<dbReference type="OrthoDB" id="10071093at2759"/>
<dbReference type="GO" id="GO:0006360">
    <property type="term" value="P:transcription by RNA polymerase I"/>
    <property type="evidence" value="ECO:0007669"/>
    <property type="project" value="InterPro"/>
</dbReference>
<protein>
    <submittedName>
        <fullName evidence="2">RNA polymerase I subunit G</fullName>
    </submittedName>
</protein>
<name>A0A3P8V3Q3_CYNSE</name>
<feature type="region of interest" description="Disordered" evidence="1">
    <location>
        <begin position="1"/>
        <end position="33"/>
    </location>
</feature>
<dbReference type="GO" id="GO:0003723">
    <property type="term" value="F:RNA binding"/>
    <property type="evidence" value="ECO:0007669"/>
    <property type="project" value="TreeGrafter"/>
</dbReference>
<sequence>MLKDISSSSSEDEVDDAPTETLTEKPTTPEKKTTRYQCPADFVSFCHKPCSSTFTARLKKNKTELWLIKAPASFNPECFNGIKVPLSGLQTVKVPRAAGVDKSGSRQQIYNILASSHGTAELHLLTTKKQSSDRVIIGPAFSGQLNVSESYGDSSANLAPQIIPAAPAPSIPPGLKQRFHPFGSRTMAMDGISENETDGSIVRPSLTHLHPIVSKRSIEEVEHEREAEDGKKKRKKKEKQLKVAREEVEELKVETTAEFLNEAVTQLPLQEGDVSEKRKRKKKKKAREQAEAEEVTVKVEPMAEFEEFPFQNVEVSKTKKKKKKKDREREEEGVGVEPEVDLKVEEVVIKCEPTKTFCVDEVEGLGKKKKKKKKKSKNDD</sequence>
<dbReference type="RefSeq" id="XP_008307072.1">
    <property type="nucleotide sequence ID" value="XM_008308850.3"/>
</dbReference>
<proteinExistence type="predicted"/>
<dbReference type="GO" id="GO:0005736">
    <property type="term" value="C:RNA polymerase I complex"/>
    <property type="evidence" value="ECO:0007669"/>
    <property type="project" value="TreeGrafter"/>
</dbReference>